<gene>
    <name evidence="1" type="ORF">DAX91_27840</name>
</gene>
<evidence type="ECO:0000313" key="2">
    <source>
        <dbReference type="Proteomes" id="UP000250700"/>
    </source>
</evidence>
<evidence type="ECO:0000313" key="1">
    <source>
        <dbReference type="EMBL" id="PUF69554.1"/>
    </source>
</evidence>
<dbReference type="AlphaFoldDB" id="A0A315FRY6"/>
<dbReference type="GO" id="GO:0030430">
    <property type="term" value="C:host cell cytoplasm"/>
    <property type="evidence" value="ECO:0007669"/>
    <property type="project" value="InterPro"/>
</dbReference>
<protein>
    <submittedName>
        <fullName evidence="1">Phage minor tail protein L</fullName>
    </submittedName>
</protein>
<dbReference type="Proteomes" id="UP000250700">
    <property type="component" value="Unassembled WGS sequence"/>
</dbReference>
<dbReference type="Pfam" id="PF05100">
    <property type="entry name" value="Phage_tail_L"/>
    <property type="match status" value="1"/>
</dbReference>
<name>A0A315FRY6_SALET</name>
<sequence length="43" mass="4806">ADEFDKPTSDPKKDKCSHCMKGCKMRNNLVNAGFFASINKLSQ</sequence>
<organism evidence="1 2">
    <name type="scientific">Salmonella enterica I</name>
    <dbReference type="NCBI Taxonomy" id="59201"/>
    <lineage>
        <taxon>Bacteria</taxon>
        <taxon>Pseudomonadati</taxon>
        <taxon>Pseudomonadota</taxon>
        <taxon>Gammaproteobacteria</taxon>
        <taxon>Enterobacterales</taxon>
        <taxon>Enterobacteriaceae</taxon>
        <taxon>Salmonella</taxon>
    </lineage>
</organism>
<dbReference type="InterPro" id="IPR006487">
    <property type="entry name" value="Phage_lambda_L"/>
</dbReference>
<dbReference type="GO" id="GO:0051536">
    <property type="term" value="F:iron-sulfur cluster binding"/>
    <property type="evidence" value="ECO:0007669"/>
    <property type="project" value="InterPro"/>
</dbReference>
<proteinExistence type="predicted"/>
<dbReference type="EMBL" id="QARU01000062">
    <property type="protein sequence ID" value="PUF69554.1"/>
    <property type="molecule type" value="Genomic_DNA"/>
</dbReference>
<reference evidence="1 2" key="1">
    <citation type="submission" date="2018-04" db="EMBL/GenBank/DDBJ databases">
        <title>Whole genome sequencing of Salmonella enterica.</title>
        <authorList>
            <person name="Bell R."/>
        </authorList>
    </citation>
    <scope>NUCLEOTIDE SEQUENCE [LARGE SCALE GENOMIC DNA]</scope>
    <source>
        <strain evidence="1 2">CFSAN058603</strain>
    </source>
</reference>
<comment type="caution">
    <text evidence="1">The sequence shown here is derived from an EMBL/GenBank/DDBJ whole genome shotgun (WGS) entry which is preliminary data.</text>
</comment>
<feature type="non-terminal residue" evidence="1">
    <location>
        <position position="1"/>
    </location>
</feature>
<accession>A0A315FRY6</accession>
<dbReference type="GO" id="GO:0046718">
    <property type="term" value="P:symbiont entry into host cell"/>
    <property type="evidence" value="ECO:0007669"/>
    <property type="project" value="InterPro"/>
</dbReference>